<dbReference type="PROSITE" id="PS50902">
    <property type="entry name" value="FLAVODOXIN_LIKE"/>
    <property type="match status" value="1"/>
</dbReference>
<dbReference type="InterPro" id="IPR005025">
    <property type="entry name" value="FMN_Rdtase-like_dom"/>
</dbReference>
<evidence type="ECO:0000313" key="3">
    <source>
        <dbReference type="EMBL" id="KRG29230.1"/>
    </source>
</evidence>
<dbReference type="GO" id="GO:0003955">
    <property type="term" value="F:NAD(P)H dehydrogenase (quinone) activity"/>
    <property type="evidence" value="ECO:0007669"/>
    <property type="project" value="InterPro"/>
</dbReference>
<dbReference type="Proteomes" id="UP000051643">
    <property type="component" value="Unassembled WGS sequence"/>
</dbReference>
<protein>
    <submittedName>
        <fullName evidence="3">NAD(P)H:quinone oxidoreductase, type IV</fullName>
    </submittedName>
</protein>
<accession>A0A0Q9ZIN1</accession>
<dbReference type="AlphaFoldDB" id="A0A0Q9ZIN1"/>
<evidence type="ECO:0000259" key="2">
    <source>
        <dbReference type="PROSITE" id="PS50902"/>
    </source>
</evidence>
<comment type="caution">
    <text evidence="3">The sequence shown here is derived from an EMBL/GenBank/DDBJ whole genome shotgun (WGS) entry which is preliminary data.</text>
</comment>
<dbReference type="OrthoDB" id="9806350at2"/>
<dbReference type="PANTHER" id="PTHR30546:SF23">
    <property type="entry name" value="FLAVOPROTEIN-LIKE PROTEIN YCP4-RELATED"/>
    <property type="match status" value="1"/>
</dbReference>
<keyword evidence="4" id="KW-1185">Reference proteome</keyword>
<evidence type="ECO:0000313" key="4">
    <source>
        <dbReference type="Proteomes" id="UP000051643"/>
    </source>
</evidence>
<dbReference type="InterPro" id="IPR008254">
    <property type="entry name" value="Flavodoxin/NO_synth"/>
</dbReference>
<dbReference type="RefSeq" id="WP_057481699.1">
    <property type="nucleotide sequence ID" value="NZ_BMWR01000003.1"/>
</dbReference>
<dbReference type="GO" id="GO:0010181">
    <property type="term" value="F:FMN binding"/>
    <property type="evidence" value="ECO:0007669"/>
    <property type="project" value="InterPro"/>
</dbReference>
<dbReference type="SUPFAM" id="SSF52218">
    <property type="entry name" value="Flavoproteins"/>
    <property type="match status" value="1"/>
</dbReference>
<dbReference type="NCBIfam" id="NF002999">
    <property type="entry name" value="PRK03767.1"/>
    <property type="match status" value="1"/>
</dbReference>
<organism evidence="3 4">
    <name type="scientific">Salegentibacter mishustinae</name>
    <dbReference type="NCBI Taxonomy" id="270918"/>
    <lineage>
        <taxon>Bacteria</taxon>
        <taxon>Pseudomonadati</taxon>
        <taxon>Bacteroidota</taxon>
        <taxon>Flavobacteriia</taxon>
        <taxon>Flavobacteriales</taxon>
        <taxon>Flavobacteriaceae</taxon>
        <taxon>Salegentibacter</taxon>
    </lineage>
</organism>
<comment type="similarity">
    <text evidence="1">Belongs to the WrbA family.</text>
</comment>
<gene>
    <name evidence="3" type="ORF">APR42_04660</name>
</gene>
<feature type="domain" description="Flavodoxin-like" evidence="2">
    <location>
        <begin position="6"/>
        <end position="192"/>
    </location>
</feature>
<dbReference type="InterPro" id="IPR010089">
    <property type="entry name" value="Flavoprotein_WrbA-like"/>
</dbReference>
<name>A0A0Q9ZIN1_9FLAO</name>
<dbReference type="PANTHER" id="PTHR30546">
    <property type="entry name" value="FLAVODOXIN-RELATED PROTEIN WRBA-RELATED"/>
    <property type="match status" value="1"/>
</dbReference>
<dbReference type="EMBL" id="LKTP01000012">
    <property type="protein sequence ID" value="KRG29230.1"/>
    <property type="molecule type" value="Genomic_DNA"/>
</dbReference>
<dbReference type="InterPro" id="IPR029039">
    <property type="entry name" value="Flavoprotein-like_sf"/>
</dbReference>
<dbReference type="NCBIfam" id="TIGR01755">
    <property type="entry name" value="flav_wrbA"/>
    <property type="match status" value="1"/>
</dbReference>
<dbReference type="FunFam" id="3.40.50.360:FF:000001">
    <property type="entry name" value="NAD(P)H dehydrogenase (Quinone) FQR1-like"/>
    <property type="match status" value="1"/>
</dbReference>
<dbReference type="Pfam" id="PF03358">
    <property type="entry name" value="FMN_red"/>
    <property type="match status" value="1"/>
</dbReference>
<dbReference type="Gene3D" id="3.40.50.360">
    <property type="match status" value="1"/>
</dbReference>
<sequence>MSQPKVAVIFYSATGTNHQLAQWAGEAAKEAGAAEVRVKKVQETAPREAIDQNDNWKKYVEENKDFPTATLDDLEWADAIIFSTPTRYGNLPSQLQAFFDTTGGLWSSGKLANKVVSGMTSAANPHGGQEATLLSLYKTVMHWGSIIVAPGYTDPCLFEAGGNPYGISVTADGNTPGDNIKKAVKHQAKRTVEMAVKFKG</sequence>
<reference evidence="3" key="1">
    <citation type="submission" date="2015-10" db="EMBL/GenBank/DDBJ databases">
        <title>Draft genome sequence of Salegentibacter mishustinae KCTC 12263.</title>
        <authorList>
            <person name="Lin W."/>
            <person name="Zheng Q."/>
        </authorList>
    </citation>
    <scope>NUCLEOTIDE SEQUENCE [LARGE SCALE GENOMIC DNA]</scope>
    <source>
        <strain evidence="3">KCTC 12263</strain>
    </source>
</reference>
<dbReference type="STRING" id="270918.APR42_04660"/>
<dbReference type="GO" id="GO:0016020">
    <property type="term" value="C:membrane"/>
    <property type="evidence" value="ECO:0007669"/>
    <property type="project" value="TreeGrafter"/>
</dbReference>
<evidence type="ECO:0000256" key="1">
    <source>
        <dbReference type="ARBA" id="ARBA00006961"/>
    </source>
</evidence>
<proteinExistence type="inferred from homology"/>